<accession>A0A3B0S519</accession>
<organism evidence="6">
    <name type="scientific">hydrothermal vent metagenome</name>
    <dbReference type="NCBI Taxonomy" id="652676"/>
    <lineage>
        <taxon>unclassified sequences</taxon>
        <taxon>metagenomes</taxon>
        <taxon>ecological metagenomes</taxon>
    </lineage>
</organism>
<dbReference type="SUPFAM" id="SSF46689">
    <property type="entry name" value="Homeodomain-like"/>
    <property type="match status" value="1"/>
</dbReference>
<dbReference type="AlphaFoldDB" id="A0A3B0S519"/>
<dbReference type="Pfam" id="PF00440">
    <property type="entry name" value="TetR_N"/>
    <property type="match status" value="1"/>
</dbReference>
<dbReference type="Gene3D" id="1.10.357.10">
    <property type="entry name" value="Tetracycline Repressor, domain 2"/>
    <property type="match status" value="1"/>
</dbReference>
<evidence type="ECO:0000256" key="3">
    <source>
        <dbReference type="ARBA" id="ARBA00023163"/>
    </source>
</evidence>
<dbReference type="InterPro" id="IPR050109">
    <property type="entry name" value="HTH-type_TetR-like_transc_reg"/>
</dbReference>
<keyword evidence="1" id="KW-0805">Transcription regulation</keyword>
<dbReference type="InterPro" id="IPR009057">
    <property type="entry name" value="Homeodomain-like_sf"/>
</dbReference>
<dbReference type="GO" id="GO:0000976">
    <property type="term" value="F:transcription cis-regulatory region binding"/>
    <property type="evidence" value="ECO:0007669"/>
    <property type="project" value="TreeGrafter"/>
</dbReference>
<proteinExistence type="predicted"/>
<evidence type="ECO:0000256" key="2">
    <source>
        <dbReference type="ARBA" id="ARBA00023125"/>
    </source>
</evidence>
<sequence>MADSPALKTAEPGLRQRQKARRRENILTAARLLFFRQGYNATSMEAVAEQAEVGVATVYNYFGTKGQLLADILRPDFKVLHDQSMELLARPPANPVTGILSLMDIYRHLQSNWDNRQVLLAVLGPGLSAEPVLDDLAAASEGHVKRQIEKLLSLYQDQKLIRAAIDITDAAIIIFYIFNQHFIEYITRKDADFDQMKQEMDRQISFIMTAILPFEQP</sequence>
<name>A0A3B0S519_9ZZZZ</name>
<gene>
    <name evidence="6" type="ORF">MNBD_ALPHA01-690</name>
</gene>
<dbReference type="InterPro" id="IPR001647">
    <property type="entry name" value="HTH_TetR"/>
</dbReference>
<dbReference type="PRINTS" id="PR00455">
    <property type="entry name" value="HTHTETR"/>
</dbReference>
<dbReference type="PROSITE" id="PS01081">
    <property type="entry name" value="HTH_TETR_1"/>
    <property type="match status" value="1"/>
</dbReference>
<dbReference type="PANTHER" id="PTHR30055">
    <property type="entry name" value="HTH-TYPE TRANSCRIPTIONAL REGULATOR RUTR"/>
    <property type="match status" value="1"/>
</dbReference>
<evidence type="ECO:0000259" key="5">
    <source>
        <dbReference type="PROSITE" id="PS50977"/>
    </source>
</evidence>
<feature type="region of interest" description="Disordered" evidence="4">
    <location>
        <begin position="1"/>
        <end position="20"/>
    </location>
</feature>
<dbReference type="PANTHER" id="PTHR30055:SF234">
    <property type="entry name" value="HTH-TYPE TRANSCRIPTIONAL REGULATOR BETI"/>
    <property type="match status" value="1"/>
</dbReference>
<dbReference type="InterPro" id="IPR023772">
    <property type="entry name" value="DNA-bd_HTH_TetR-type_CS"/>
</dbReference>
<dbReference type="GO" id="GO:0003700">
    <property type="term" value="F:DNA-binding transcription factor activity"/>
    <property type="evidence" value="ECO:0007669"/>
    <property type="project" value="TreeGrafter"/>
</dbReference>
<keyword evidence="3" id="KW-0804">Transcription</keyword>
<protein>
    <recommendedName>
        <fullName evidence="5">HTH tetR-type domain-containing protein</fullName>
    </recommendedName>
</protein>
<evidence type="ECO:0000256" key="1">
    <source>
        <dbReference type="ARBA" id="ARBA00023015"/>
    </source>
</evidence>
<feature type="domain" description="HTH tetR-type" evidence="5">
    <location>
        <begin position="20"/>
        <end position="80"/>
    </location>
</feature>
<dbReference type="EMBL" id="UOEJ01000143">
    <property type="protein sequence ID" value="VAW01191.1"/>
    <property type="molecule type" value="Genomic_DNA"/>
</dbReference>
<reference evidence="6" key="1">
    <citation type="submission" date="2018-06" db="EMBL/GenBank/DDBJ databases">
        <authorList>
            <person name="Zhirakovskaya E."/>
        </authorList>
    </citation>
    <scope>NUCLEOTIDE SEQUENCE</scope>
</reference>
<evidence type="ECO:0000256" key="4">
    <source>
        <dbReference type="SAM" id="MobiDB-lite"/>
    </source>
</evidence>
<keyword evidence="2" id="KW-0238">DNA-binding</keyword>
<evidence type="ECO:0000313" key="6">
    <source>
        <dbReference type="EMBL" id="VAW01191.1"/>
    </source>
</evidence>
<dbReference type="PROSITE" id="PS50977">
    <property type="entry name" value="HTH_TETR_2"/>
    <property type="match status" value="1"/>
</dbReference>